<accession>A0A2G9HY02</accession>
<evidence type="ECO:0000313" key="2">
    <source>
        <dbReference type="EMBL" id="PIN22389.1"/>
    </source>
</evidence>
<dbReference type="PANTHER" id="PTHR33223">
    <property type="entry name" value="CCHC-TYPE DOMAIN-CONTAINING PROTEIN"/>
    <property type="match status" value="1"/>
</dbReference>
<dbReference type="InterPro" id="IPR005162">
    <property type="entry name" value="Retrotrans_gag_dom"/>
</dbReference>
<comment type="caution">
    <text evidence="2">The sequence shown here is derived from an EMBL/GenBank/DDBJ whole genome shotgun (WGS) entry which is preliminary data.</text>
</comment>
<protein>
    <recommendedName>
        <fullName evidence="1">Retrotransposon gag domain-containing protein</fullName>
    </recommendedName>
</protein>
<keyword evidence="3" id="KW-1185">Reference proteome</keyword>
<name>A0A2G9HY02_9LAMI</name>
<dbReference type="OrthoDB" id="903981at2759"/>
<dbReference type="EMBL" id="NKXS01000777">
    <property type="protein sequence ID" value="PIN22389.1"/>
    <property type="molecule type" value="Genomic_DNA"/>
</dbReference>
<dbReference type="AlphaFoldDB" id="A0A2G9HY02"/>
<dbReference type="Proteomes" id="UP000231279">
    <property type="component" value="Unassembled WGS sequence"/>
</dbReference>
<reference evidence="3" key="1">
    <citation type="journal article" date="2018" name="Gigascience">
        <title>Genome assembly of the Pink Ipe (Handroanthus impetiginosus, Bignoniaceae), a highly valued, ecologically keystone Neotropical timber forest tree.</title>
        <authorList>
            <person name="Silva-Junior O.B."/>
            <person name="Grattapaglia D."/>
            <person name="Novaes E."/>
            <person name="Collevatti R.G."/>
        </authorList>
    </citation>
    <scope>NUCLEOTIDE SEQUENCE [LARGE SCALE GENOMIC DNA]</scope>
    <source>
        <strain evidence="3">cv. UFG-1</strain>
    </source>
</reference>
<gene>
    <name evidence="2" type="ORF">CDL12_04895</name>
</gene>
<evidence type="ECO:0000259" key="1">
    <source>
        <dbReference type="Pfam" id="PF03732"/>
    </source>
</evidence>
<evidence type="ECO:0000313" key="3">
    <source>
        <dbReference type="Proteomes" id="UP000231279"/>
    </source>
</evidence>
<feature type="domain" description="Retrotransposon gag" evidence="1">
    <location>
        <begin position="2"/>
        <end position="87"/>
    </location>
</feature>
<dbReference type="STRING" id="429701.A0A2G9HY02"/>
<organism evidence="2 3">
    <name type="scientific">Handroanthus impetiginosus</name>
    <dbReference type="NCBI Taxonomy" id="429701"/>
    <lineage>
        <taxon>Eukaryota</taxon>
        <taxon>Viridiplantae</taxon>
        <taxon>Streptophyta</taxon>
        <taxon>Embryophyta</taxon>
        <taxon>Tracheophyta</taxon>
        <taxon>Spermatophyta</taxon>
        <taxon>Magnoliopsida</taxon>
        <taxon>eudicotyledons</taxon>
        <taxon>Gunneridae</taxon>
        <taxon>Pentapetalae</taxon>
        <taxon>asterids</taxon>
        <taxon>lamiids</taxon>
        <taxon>Lamiales</taxon>
        <taxon>Bignoniaceae</taxon>
        <taxon>Crescentiina</taxon>
        <taxon>Tabebuia alliance</taxon>
        <taxon>Handroanthus</taxon>
    </lineage>
</organism>
<dbReference type="Pfam" id="PF03732">
    <property type="entry name" value="Retrotrans_gag"/>
    <property type="match status" value="1"/>
</dbReference>
<sequence>MLGESTQTWFNQLSSGLIHSFAQLRELFLHQYASSKHLRKTSFSLFSIQQEERQTLREYIRRFTETTLEISTAHKEVLANTFVKRLRDGPFFFSLVKKPVDDFDELLARAKKYVNLEEAKKIKRAELNNKRKDKKDKGSCLDNFILLKIPRSQVLMEIESSNIIKRPFRVSQGPTQSKSDTFCKFHNEYGHDTDECMHLRNEIERLIQKGMLKEFVAKDDESALNTVGAADRSPIIQFGPKDLAGLHSPHQDALVISANIANYDVARVFIDCGNSVDILFLKAFEQIDLRPIRMEEVQISLVGFSGESVHPIGQIALPLSLGHGADVKTRMVRFLVTPSWADQC</sequence>
<proteinExistence type="predicted"/>
<dbReference type="PANTHER" id="PTHR33223:SF10">
    <property type="entry name" value="AMINOTRANSFERASE-LIKE PLANT MOBILE DOMAIN-CONTAINING PROTEIN"/>
    <property type="match status" value="1"/>
</dbReference>